<organism evidence="5 6">
    <name type="scientific">Amycolatopsis carbonis</name>
    <dbReference type="NCBI Taxonomy" id="715471"/>
    <lineage>
        <taxon>Bacteria</taxon>
        <taxon>Bacillati</taxon>
        <taxon>Actinomycetota</taxon>
        <taxon>Actinomycetes</taxon>
        <taxon>Pseudonocardiales</taxon>
        <taxon>Pseudonocardiaceae</taxon>
        <taxon>Amycolatopsis</taxon>
    </lineage>
</organism>
<feature type="transmembrane region" description="Helical" evidence="4">
    <location>
        <begin position="348"/>
        <end position="370"/>
    </location>
</feature>
<evidence type="ECO:0000256" key="2">
    <source>
        <dbReference type="ARBA" id="ARBA00022729"/>
    </source>
</evidence>
<keyword evidence="6" id="KW-1185">Reference proteome</keyword>
<keyword evidence="4" id="KW-0472">Membrane</keyword>
<feature type="compositionally biased region" description="Low complexity" evidence="3">
    <location>
        <begin position="240"/>
        <end position="311"/>
    </location>
</feature>
<gene>
    <name evidence="5" type="ORF">QRX50_19475</name>
</gene>
<evidence type="ECO:0000256" key="3">
    <source>
        <dbReference type="SAM" id="MobiDB-lite"/>
    </source>
</evidence>
<dbReference type="RefSeq" id="WP_285973364.1">
    <property type="nucleotide sequence ID" value="NZ_CP127294.1"/>
</dbReference>
<dbReference type="Proteomes" id="UP001236014">
    <property type="component" value="Chromosome"/>
</dbReference>
<evidence type="ECO:0000313" key="6">
    <source>
        <dbReference type="Proteomes" id="UP001236014"/>
    </source>
</evidence>
<evidence type="ECO:0000256" key="4">
    <source>
        <dbReference type="SAM" id="Phobius"/>
    </source>
</evidence>
<feature type="region of interest" description="Disordered" evidence="3">
    <location>
        <begin position="239"/>
        <end position="339"/>
    </location>
</feature>
<comment type="similarity">
    <text evidence="1">Belongs to the ice-binding protein family.</text>
</comment>
<keyword evidence="4" id="KW-0812">Transmembrane</keyword>
<name>A0A9Y2IMT4_9PSEU</name>
<proteinExistence type="inferred from homology"/>
<protein>
    <submittedName>
        <fullName evidence="5">Ice-binding family protein</fullName>
    </submittedName>
</protein>
<keyword evidence="4" id="KW-1133">Transmembrane helix</keyword>
<dbReference type="Pfam" id="PF11999">
    <property type="entry name" value="Ice_binding"/>
    <property type="match status" value="1"/>
</dbReference>
<dbReference type="KEGG" id="acab:QRX50_19475"/>
<keyword evidence="2" id="KW-0732">Signal</keyword>
<evidence type="ECO:0000256" key="1">
    <source>
        <dbReference type="ARBA" id="ARBA00005445"/>
    </source>
</evidence>
<sequence length="380" mass="37444">MDGDPARISSVRGSRRGRSYAVGSLGVAASVLLLVAVSVPEASAAEAPVGLGTAEPYSVLGGQTVTNTGPGTLSGDLGVSPGTAITGFPPGTAAGATHAADAAAAQAQSDLVIAYEDAAGRAPTASVADDLVGQTLTGGVYNSTGPLSLSGTLTLDGQGDPNTVWIFQVASTLITASASDVNLVNGAQACHVYWQVGSSATLGTTSNFVGTIMALTSITVTTGTVVAGRALARNGQVSLDDNTFTTPDCDTTTPTTDTTPTTSDTDTDTTSPTGDTDTTSPTTSDTDTTSPTTTTTTTDSSSGATETTTSSGGLGASWTDSGSNGSGPGPADFPTGPSHLASTGAGPLLGPALGLGFLLVVLGGSLLFVLRARKFRRRSE</sequence>
<dbReference type="EMBL" id="CP127294">
    <property type="protein sequence ID" value="WIX82799.1"/>
    <property type="molecule type" value="Genomic_DNA"/>
</dbReference>
<dbReference type="AlphaFoldDB" id="A0A9Y2IMT4"/>
<reference evidence="5 6" key="1">
    <citation type="submission" date="2023-06" db="EMBL/GenBank/DDBJ databases">
        <authorList>
            <person name="Oyuntsetseg B."/>
            <person name="Kim S.B."/>
        </authorList>
    </citation>
    <scope>NUCLEOTIDE SEQUENCE [LARGE SCALE GENOMIC DNA]</scope>
    <source>
        <strain evidence="5 6">2-15</strain>
    </source>
</reference>
<accession>A0A9Y2IMT4</accession>
<dbReference type="InterPro" id="IPR021884">
    <property type="entry name" value="Ice-bd_prot"/>
</dbReference>
<evidence type="ECO:0000313" key="5">
    <source>
        <dbReference type="EMBL" id="WIX82799.1"/>
    </source>
</evidence>